<comment type="subcellular location">
    <subcellularLocation>
        <location evidence="1">Cell inner membrane</location>
        <topology evidence="1">Single-pass type II membrane protein</topology>
        <orientation evidence="1">Periplasmic side</orientation>
    </subcellularLocation>
</comment>
<evidence type="ECO:0000256" key="7">
    <source>
        <dbReference type="ARBA" id="ARBA00023186"/>
    </source>
</evidence>
<keyword evidence="11 13" id="KW-0413">Isomerase</keyword>
<keyword evidence="4" id="KW-0812">Transmembrane</keyword>
<sequence length="630" mass="69075">MEAFRDLIRGWLGKALLVLLLVPFALVGIESYFVRGHAAPAATVNGTDIPMTKLDKALEKQKQEILSGMGPGADASRIDMAVLRSEILRNLVDEELLRQDAAKSGFLVSDAMISRMISEEPAFQENGKFSPSRFAQVLRSVGEDPATFPVQAKERIAQRQLMSGIIATGFTSLNEMNLVTRLNNQKRDIHVLTIPAMHFVGMVQATDAEVAAEYKQHPDRYTSEEKVTAEYVALSPERFQSTVTITQDDLDQRYAEKLKALESNEQRHASHILIKVDDKTKDADARAKIQAIEKRVKAGEDFGKLAKELSQDPGSAANNGDLGMAGHGMFVPEFEKALFALKTGEVSAPVKTQFGYHLIKLLDVQKAAVPTLADMRAELETEVRQIKAEDAFNEAIEKLDATAYESSDLKDIAKAYQLPVEVTTPFTLKGGDGVAANRKFVQTAFSDDLLKDGKNSAGLRLEDKRVVWLRVKSHDKAALKPLADVTGMIRLRLQLEKASAMARTHAENAAKALAAGKSPAEIAAAEQLQWVDFAAVTRSAQTPSADIQKVAFRLPAPKAGSWSADAKPLGKDFAVIAISAVTEDLTPLAPEQRQQLAQAQGTMRGQQELMDYVEYLRSKAKIEIIKPEKN</sequence>
<evidence type="ECO:0000256" key="10">
    <source>
        <dbReference type="ARBA" id="ARBA00042775"/>
    </source>
</evidence>
<dbReference type="PANTHER" id="PTHR47529">
    <property type="entry name" value="PEPTIDYL-PROLYL CIS-TRANS ISOMERASE D"/>
    <property type="match status" value="1"/>
</dbReference>
<dbReference type="Pfam" id="PF13624">
    <property type="entry name" value="SurA_N_3"/>
    <property type="match status" value="1"/>
</dbReference>
<evidence type="ECO:0000256" key="9">
    <source>
        <dbReference type="ARBA" id="ARBA00040743"/>
    </source>
</evidence>
<dbReference type="SUPFAM" id="SSF54534">
    <property type="entry name" value="FKBP-like"/>
    <property type="match status" value="1"/>
</dbReference>
<keyword evidence="5" id="KW-1133">Transmembrane helix</keyword>
<evidence type="ECO:0000256" key="4">
    <source>
        <dbReference type="ARBA" id="ARBA00022692"/>
    </source>
</evidence>
<dbReference type="Proteomes" id="UP000292423">
    <property type="component" value="Unassembled WGS sequence"/>
</dbReference>
<dbReference type="Gene3D" id="1.10.4030.10">
    <property type="entry name" value="Porin chaperone SurA, peptide-binding domain"/>
    <property type="match status" value="1"/>
</dbReference>
<name>A0A4Q7YI30_9GAMM</name>
<evidence type="ECO:0000256" key="6">
    <source>
        <dbReference type="ARBA" id="ARBA00023136"/>
    </source>
</evidence>
<evidence type="ECO:0000256" key="1">
    <source>
        <dbReference type="ARBA" id="ARBA00004382"/>
    </source>
</evidence>
<evidence type="ECO:0000256" key="3">
    <source>
        <dbReference type="ARBA" id="ARBA00022519"/>
    </source>
</evidence>
<evidence type="ECO:0000256" key="8">
    <source>
        <dbReference type="ARBA" id="ARBA00038408"/>
    </source>
</evidence>
<keyword evidence="2" id="KW-1003">Cell membrane</keyword>
<dbReference type="Pfam" id="PF00639">
    <property type="entry name" value="Rotamase"/>
    <property type="match status" value="1"/>
</dbReference>
<evidence type="ECO:0000256" key="2">
    <source>
        <dbReference type="ARBA" id="ARBA00022475"/>
    </source>
</evidence>
<protein>
    <recommendedName>
        <fullName evidence="9">Periplasmic chaperone PpiD</fullName>
    </recommendedName>
    <alternativeName>
        <fullName evidence="10">Periplasmic folding chaperone</fullName>
    </alternativeName>
</protein>
<dbReference type="PANTHER" id="PTHR47529:SF1">
    <property type="entry name" value="PERIPLASMIC CHAPERONE PPID"/>
    <property type="match status" value="1"/>
</dbReference>
<dbReference type="InterPro" id="IPR027304">
    <property type="entry name" value="Trigger_fact/SurA_dom_sf"/>
</dbReference>
<organism evidence="13 14">
    <name type="scientific">Fluviicoccus keumensis</name>
    <dbReference type="NCBI Taxonomy" id="1435465"/>
    <lineage>
        <taxon>Bacteria</taxon>
        <taxon>Pseudomonadati</taxon>
        <taxon>Pseudomonadota</taxon>
        <taxon>Gammaproteobacteria</taxon>
        <taxon>Moraxellales</taxon>
        <taxon>Moraxellaceae</taxon>
        <taxon>Fluviicoccus</taxon>
    </lineage>
</organism>
<evidence type="ECO:0000313" key="13">
    <source>
        <dbReference type="EMBL" id="RZU37087.1"/>
    </source>
</evidence>
<evidence type="ECO:0000259" key="12">
    <source>
        <dbReference type="PROSITE" id="PS50198"/>
    </source>
</evidence>
<dbReference type="InterPro" id="IPR000297">
    <property type="entry name" value="PPIase_PpiC"/>
</dbReference>
<evidence type="ECO:0000256" key="5">
    <source>
        <dbReference type="ARBA" id="ARBA00022989"/>
    </source>
</evidence>
<dbReference type="GO" id="GO:0005886">
    <property type="term" value="C:plasma membrane"/>
    <property type="evidence" value="ECO:0007669"/>
    <property type="project" value="UniProtKB-SubCell"/>
</dbReference>
<dbReference type="SUPFAM" id="SSF109998">
    <property type="entry name" value="Triger factor/SurA peptide-binding domain-like"/>
    <property type="match status" value="1"/>
</dbReference>
<proteinExistence type="inferred from homology"/>
<keyword evidence="6" id="KW-0472">Membrane</keyword>
<dbReference type="RefSeq" id="WP_130415177.1">
    <property type="nucleotide sequence ID" value="NZ_SHKX01000015.1"/>
</dbReference>
<evidence type="ECO:0000313" key="14">
    <source>
        <dbReference type="Proteomes" id="UP000292423"/>
    </source>
</evidence>
<dbReference type="EMBL" id="SHKX01000015">
    <property type="protein sequence ID" value="RZU37087.1"/>
    <property type="molecule type" value="Genomic_DNA"/>
</dbReference>
<comment type="similarity">
    <text evidence="8">Belongs to the PpiD chaperone family.</text>
</comment>
<dbReference type="InterPro" id="IPR052029">
    <property type="entry name" value="PpiD_chaperone"/>
</dbReference>
<gene>
    <name evidence="13" type="ORF">EV700_2956</name>
</gene>
<dbReference type="GO" id="GO:0003755">
    <property type="term" value="F:peptidyl-prolyl cis-trans isomerase activity"/>
    <property type="evidence" value="ECO:0007669"/>
    <property type="project" value="UniProtKB-KW"/>
</dbReference>
<keyword evidence="14" id="KW-1185">Reference proteome</keyword>
<comment type="caution">
    <text evidence="13">The sequence shown here is derived from an EMBL/GenBank/DDBJ whole genome shotgun (WGS) entry which is preliminary data.</text>
</comment>
<dbReference type="Gene3D" id="3.10.50.40">
    <property type="match status" value="1"/>
</dbReference>
<keyword evidence="11" id="KW-0697">Rotamase</keyword>
<keyword evidence="3" id="KW-0997">Cell inner membrane</keyword>
<reference evidence="13 14" key="1">
    <citation type="submission" date="2019-02" db="EMBL/GenBank/DDBJ databases">
        <title>Genomic Encyclopedia of Type Strains, Phase IV (KMG-IV): sequencing the most valuable type-strain genomes for metagenomic binning, comparative biology and taxonomic classification.</title>
        <authorList>
            <person name="Goeker M."/>
        </authorList>
    </citation>
    <scope>NUCLEOTIDE SEQUENCE [LARGE SCALE GENOMIC DNA]</scope>
    <source>
        <strain evidence="13 14">DSM 105135</strain>
    </source>
</reference>
<dbReference type="OrthoDB" id="9812372at2"/>
<dbReference type="AlphaFoldDB" id="A0A4Q7YI30"/>
<evidence type="ECO:0000256" key="11">
    <source>
        <dbReference type="PROSITE-ProRule" id="PRU00278"/>
    </source>
</evidence>
<dbReference type="PROSITE" id="PS50198">
    <property type="entry name" value="PPIC_PPIASE_2"/>
    <property type="match status" value="1"/>
</dbReference>
<feature type="domain" description="PpiC" evidence="12">
    <location>
        <begin position="264"/>
        <end position="363"/>
    </location>
</feature>
<accession>A0A4Q7YI30</accession>
<dbReference type="InterPro" id="IPR046357">
    <property type="entry name" value="PPIase_dom_sf"/>
</dbReference>
<keyword evidence="7" id="KW-0143">Chaperone</keyword>